<reference evidence="11 12" key="1">
    <citation type="journal article" date="2010" name="Nature">
        <title>The Ectocarpus genome and the independent evolution of multicellularity in brown algae.</title>
        <authorList>
            <person name="Cock J.M."/>
            <person name="Sterck L."/>
            <person name="Rouze P."/>
            <person name="Scornet D."/>
            <person name="Allen A.E."/>
            <person name="Amoutzias G."/>
            <person name="Anthouard V."/>
            <person name="Artiguenave F."/>
            <person name="Aury J.M."/>
            <person name="Badger J.H."/>
            <person name="Beszteri B."/>
            <person name="Billiau K."/>
            <person name="Bonnet E."/>
            <person name="Bothwell J.H."/>
            <person name="Bowler C."/>
            <person name="Boyen C."/>
            <person name="Brownlee C."/>
            <person name="Carrano C.J."/>
            <person name="Charrier B."/>
            <person name="Cho G.Y."/>
            <person name="Coelho S.M."/>
            <person name="Collen J."/>
            <person name="Corre E."/>
            <person name="Da Silva C."/>
            <person name="Delage L."/>
            <person name="Delaroque N."/>
            <person name="Dittami S.M."/>
            <person name="Doulbeau S."/>
            <person name="Elias M."/>
            <person name="Farnham G."/>
            <person name="Gachon C.M."/>
            <person name="Gschloessl B."/>
            <person name="Heesch S."/>
            <person name="Jabbari K."/>
            <person name="Jubin C."/>
            <person name="Kawai H."/>
            <person name="Kimura K."/>
            <person name="Kloareg B."/>
            <person name="Kupper F.C."/>
            <person name="Lang D."/>
            <person name="Le Bail A."/>
            <person name="Leblanc C."/>
            <person name="Lerouge P."/>
            <person name="Lohr M."/>
            <person name="Lopez P.J."/>
            <person name="Martens C."/>
            <person name="Maumus F."/>
            <person name="Michel G."/>
            <person name="Miranda-Saavedra D."/>
            <person name="Morales J."/>
            <person name="Moreau H."/>
            <person name="Motomura T."/>
            <person name="Nagasato C."/>
            <person name="Napoli C.A."/>
            <person name="Nelson D.R."/>
            <person name="Nyvall-Collen P."/>
            <person name="Peters A.F."/>
            <person name="Pommier C."/>
            <person name="Potin P."/>
            <person name="Poulain J."/>
            <person name="Quesneville H."/>
            <person name="Read B."/>
            <person name="Rensing S.A."/>
            <person name="Ritter A."/>
            <person name="Rousvoal S."/>
            <person name="Samanta M."/>
            <person name="Samson G."/>
            <person name="Schroeder D.C."/>
            <person name="Segurens B."/>
            <person name="Strittmatter M."/>
            <person name="Tonon T."/>
            <person name="Tregear J.W."/>
            <person name="Valentin K."/>
            <person name="von Dassow P."/>
            <person name="Yamagishi T."/>
            <person name="Van de Peer Y."/>
            <person name="Wincker P."/>
        </authorList>
    </citation>
    <scope>NUCLEOTIDE SEQUENCE [LARGE SCALE GENOMIC DNA]</scope>
    <source>
        <strain evidence="12">Ec32 / CCAP1310/4</strain>
    </source>
</reference>
<keyword evidence="4" id="KW-0677">Repeat</keyword>
<dbReference type="EC" id="1.14.99.29" evidence="9"/>
<keyword evidence="6 9" id="KW-0408">Iron</keyword>
<sequence>MGGEVQEKKEIPPLQQLRECLLDRGQPIAKRTHSAFFLRTLGSAEAVSAVGEALLVEEDSALLRHELAYILGQMQDEAACETLEKVLGNTSDDCMVRHEAAEALGAIGADSSVPALERFASDPAPEVSQTCQLALDLIAWRRKQGTSPYATATGGGGKADRGLDANPYLSVDPAPSCGEGSGGEGVGEGTEEMGKRVRDGDRTLFERYRAMFSLRNRGGEAAALELAAAFRGEDNALFKHEVAYVLGQMQHPATVPALGTVLADLAEHQMVRHEAAEALGAIGGNEAEGLLRTFMADDVVAVKESCEVALDTIDYWSNRG</sequence>
<evidence type="ECO:0000256" key="6">
    <source>
        <dbReference type="ARBA" id="ARBA00023004"/>
    </source>
</evidence>
<dbReference type="InterPro" id="IPR027517">
    <property type="entry name" value="Deoxyhypusine_hydroxylase"/>
</dbReference>
<keyword evidence="5 9" id="KW-0560">Oxidoreductase</keyword>
<dbReference type="OrthoDB" id="421002at2759"/>
<dbReference type="Pfam" id="PF13646">
    <property type="entry name" value="HEAT_2"/>
    <property type="match status" value="2"/>
</dbReference>
<feature type="binding site" evidence="9">
    <location>
        <position position="241"/>
    </location>
    <ligand>
        <name>Fe cation</name>
        <dbReference type="ChEBI" id="CHEBI:24875"/>
        <label>2</label>
    </ligand>
</feature>
<feature type="binding site" evidence="9">
    <location>
        <position position="273"/>
    </location>
    <ligand>
        <name>Fe cation</name>
        <dbReference type="ChEBI" id="CHEBI:24875"/>
        <label>2</label>
    </ligand>
</feature>
<protein>
    <recommendedName>
        <fullName evidence="9">Deoxyhypusine hydroxylase</fullName>
        <shortName evidence="9">DOHH</shortName>
        <ecNumber evidence="9">1.14.99.29</ecNumber>
    </recommendedName>
    <alternativeName>
        <fullName evidence="9">Deoxyhypusine dioxygenase</fullName>
    </alternativeName>
    <alternativeName>
        <fullName evidence="9">Deoxyhypusine monooxygenase</fullName>
    </alternativeName>
</protein>
<dbReference type="InterPro" id="IPR004155">
    <property type="entry name" value="PBS_lyase_HEAT"/>
</dbReference>
<evidence type="ECO:0000256" key="8">
    <source>
        <dbReference type="ARBA" id="ARBA00023256"/>
    </source>
</evidence>
<evidence type="ECO:0000256" key="10">
    <source>
        <dbReference type="SAM" id="MobiDB-lite"/>
    </source>
</evidence>
<dbReference type="UniPathway" id="UPA00354"/>
<keyword evidence="8 9" id="KW-0386">Hypusine biosynthesis</keyword>
<organism evidence="11 12">
    <name type="scientific">Ectocarpus siliculosus</name>
    <name type="common">Brown alga</name>
    <name type="synonym">Conferva siliculosa</name>
    <dbReference type="NCBI Taxonomy" id="2880"/>
    <lineage>
        <taxon>Eukaryota</taxon>
        <taxon>Sar</taxon>
        <taxon>Stramenopiles</taxon>
        <taxon>Ochrophyta</taxon>
        <taxon>PX clade</taxon>
        <taxon>Phaeophyceae</taxon>
        <taxon>Ectocarpales</taxon>
        <taxon>Ectocarpaceae</taxon>
        <taxon>Ectocarpus</taxon>
    </lineage>
</organism>
<keyword evidence="7 9" id="KW-0503">Monooxygenase</keyword>
<feature type="region of interest" description="Disordered" evidence="10">
    <location>
        <begin position="174"/>
        <end position="195"/>
    </location>
</feature>
<dbReference type="HAMAP" id="MF_03101">
    <property type="entry name" value="Deoxyhypusine_hydroxylase"/>
    <property type="match status" value="1"/>
</dbReference>
<dbReference type="Gene3D" id="1.25.10.10">
    <property type="entry name" value="Leucine-rich Repeat Variant"/>
    <property type="match status" value="2"/>
</dbReference>
<dbReference type="AlphaFoldDB" id="D7FWS7"/>
<dbReference type="InterPro" id="IPR016024">
    <property type="entry name" value="ARM-type_fold"/>
</dbReference>
<dbReference type="InParanoid" id="D7FWS7"/>
<feature type="binding site" evidence="9">
    <location>
        <position position="274"/>
    </location>
    <ligand>
        <name>Fe cation</name>
        <dbReference type="ChEBI" id="CHEBI:24875"/>
        <label>2</label>
    </ligand>
</feature>
<evidence type="ECO:0000256" key="2">
    <source>
        <dbReference type="ARBA" id="ARBA00005041"/>
    </source>
</evidence>
<feature type="binding site" evidence="9">
    <location>
        <position position="240"/>
    </location>
    <ligand>
        <name>Fe cation</name>
        <dbReference type="ChEBI" id="CHEBI:24875"/>
        <label>2</label>
    </ligand>
</feature>
<dbReference type="STRING" id="2880.D7FWS7"/>
<comment type="function">
    <text evidence="9">Catalyzes the hydroxylation of the N(6)-(4-aminobutyl)-L-lysine intermediate to form hypusine, an essential post-translational modification only found in mature eIF-5A factor.</text>
</comment>
<dbReference type="SMART" id="SM00567">
    <property type="entry name" value="EZ_HEAT"/>
    <property type="match status" value="5"/>
</dbReference>
<comment type="pathway">
    <text evidence="2 9">Protein modification; eIF5A hypusination.</text>
</comment>
<accession>D7FWS7</accession>
<dbReference type="SUPFAM" id="SSF48371">
    <property type="entry name" value="ARM repeat"/>
    <property type="match status" value="2"/>
</dbReference>
<comment type="catalytic activity">
    <reaction evidence="1 9">
        <text>[eIF5A protein]-deoxyhypusine + AH2 + O2 = [eIF5A protein]-hypusine + A + H2O</text>
        <dbReference type="Rhea" id="RHEA:14101"/>
        <dbReference type="Rhea" id="RHEA-COMP:10144"/>
        <dbReference type="Rhea" id="RHEA-COMP:12592"/>
        <dbReference type="ChEBI" id="CHEBI:13193"/>
        <dbReference type="ChEBI" id="CHEBI:15377"/>
        <dbReference type="ChEBI" id="CHEBI:15379"/>
        <dbReference type="ChEBI" id="CHEBI:17499"/>
        <dbReference type="ChEBI" id="CHEBI:82657"/>
        <dbReference type="ChEBI" id="CHEBI:91175"/>
        <dbReference type="EC" id="1.14.99.29"/>
    </reaction>
</comment>
<feature type="binding site" evidence="9">
    <location>
        <position position="66"/>
    </location>
    <ligand>
        <name>Fe cation</name>
        <dbReference type="ChEBI" id="CHEBI:24875"/>
        <label>1</label>
    </ligand>
</feature>
<dbReference type="PANTHER" id="PTHR12697:SF5">
    <property type="entry name" value="DEOXYHYPUSINE HYDROXYLASE"/>
    <property type="match status" value="1"/>
</dbReference>
<dbReference type="eggNOG" id="KOG0567">
    <property type="taxonomic scope" value="Eukaryota"/>
</dbReference>
<dbReference type="GO" id="GO:0019135">
    <property type="term" value="F:deoxyhypusine monooxygenase activity"/>
    <property type="evidence" value="ECO:0007669"/>
    <property type="project" value="UniProtKB-UniRule"/>
</dbReference>
<feature type="binding site" evidence="9">
    <location>
        <position position="99"/>
    </location>
    <ligand>
        <name>Fe cation</name>
        <dbReference type="ChEBI" id="CHEBI:24875"/>
        <label>1</label>
    </ligand>
</feature>
<evidence type="ECO:0000256" key="5">
    <source>
        <dbReference type="ARBA" id="ARBA00023002"/>
    </source>
</evidence>
<proteinExistence type="inferred from homology"/>
<evidence type="ECO:0000256" key="9">
    <source>
        <dbReference type="HAMAP-Rule" id="MF_03101"/>
    </source>
</evidence>
<dbReference type="InterPro" id="IPR011989">
    <property type="entry name" value="ARM-like"/>
</dbReference>
<evidence type="ECO:0000256" key="3">
    <source>
        <dbReference type="ARBA" id="ARBA00022723"/>
    </source>
</evidence>
<comment type="similarity">
    <text evidence="9">Belongs to the deoxyhypusine hydroxylase family.</text>
</comment>
<evidence type="ECO:0000256" key="1">
    <source>
        <dbReference type="ARBA" id="ARBA00000068"/>
    </source>
</evidence>
<evidence type="ECO:0000256" key="7">
    <source>
        <dbReference type="ARBA" id="ARBA00023033"/>
    </source>
</evidence>
<dbReference type="PANTHER" id="PTHR12697">
    <property type="entry name" value="PBS LYASE HEAT-LIKE PROTEIN"/>
    <property type="match status" value="1"/>
</dbReference>
<keyword evidence="3 9" id="KW-0479">Metal-binding</keyword>
<dbReference type="GO" id="GO:0046872">
    <property type="term" value="F:metal ion binding"/>
    <property type="evidence" value="ECO:0007669"/>
    <property type="project" value="UniProtKB-KW"/>
</dbReference>
<evidence type="ECO:0000313" key="12">
    <source>
        <dbReference type="Proteomes" id="UP000002630"/>
    </source>
</evidence>
<dbReference type="Proteomes" id="UP000002630">
    <property type="component" value="Unassembled WGS sequence"/>
</dbReference>
<gene>
    <name evidence="11" type="ORF">Esi_0312_0018</name>
</gene>
<feature type="binding site" evidence="9">
    <location>
        <position position="98"/>
    </location>
    <ligand>
        <name>Fe cation</name>
        <dbReference type="ChEBI" id="CHEBI:24875"/>
        <label>1</label>
    </ligand>
</feature>
<comment type="cofactor">
    <cofactor evidence="9">
        <name>Fe(2+)</name>
        <dbReference type="ChEBI" id="CHEBI:29033"/>
    </cofactor>
    <text evidence="9">Binds 2 Fe(2+) ions per subunit.</text>
</comment>
<name>D7FWS7_ECTSI</name>
<keyword evidence="12" id="KW-1185">Reference proteome</keyword>
<feature type="compositionally biased region" description="Gly residues" evidence="10">
    <location>
        <begin position="179"/>
        <end position="188"/>
    </location>
</feature>
<dbReference type="EMBL" id="FN649760">
    <property type="protein sequence ID" value="CBJ32165.1"/>
    <property type="molecule type" value="Genomic_DNA"/>
</dbReference>
<evidence type="ECO:0000313" key="11">
    <source>
        <dbReference type="EMBL" id="CBJ32165.1"/>
    </source>
</evidence>
<evidence type="ECO:0000256" key="4">
    <source>
        <dbReference type="ARBA" id="ARBA00022737"/>
    </source>
</evidence>
<feature type="binding site" evidence="9">
    <location>
        <position position="65"/>
    </location>
    <ligand>
        <name>Fe cation</name>
        <dbReference type="ChEBI" id="CHEBI:24875"/>
        <label>1</label>
    </ligand>
</feature>